<organism evidence="2 3">
    <name type="scientific">Rhinocladiella mackenziei CBS 650.93</name>
    <dbReference type="NCBI Taxonomy" id="1442369"/>
    <lineage>
        <taxon>Eukaryota</taxon>
        <taxon>Fungi</taxon>
        <taxon>Dikarya</taxon>
        <taxon>Ascomycota</taxon>
        <taxon>Pezizomycotina</taxon>
        <taxon>Eurotiomycetes</taxon>
        <taxon>Chaetothyriomycetidae</taxon>
        <taxon>Chaetothyriales</taxon>
        <taxon>Herpotrichiellaceae</taxon>
        <taxon>Rhinocladiella</taxon>
    </lineage>
</organism>
<dbReference type="STRING" id="1442369.A0A0D2H5F7"/>
<proteinExistence type="predicted"/>
<dbReference type="EMBL" id="KN847477">
    <property type="protein sequence ID" value="KIX05648.1"/>
    <property type="molecule type" value="Genomic_DNA"/>
</dbReference>
<dbReference type="RefSeq" id="XP_013272784.1">
    <property type="nucleotide sequence ID" value="XM_013417330.1"/>
</dbReference>
<feature type="region of interest" description="Disordered" evidence="1">
    <location>
        <begin position="96"/>
        <end position="116"/>
    </location>
</feature>
<keyword evidence="3" id="KW-1185">Reference proteome</keyword>
<accession>A0A0D2H5F7</accession>
<evidence type="ECO:0000256" key="1">
    <source>
        <dbReference type="SAM" id="MobiDB-lite"/>
    </source>
</evidence>
<evidence type="ECO:0000313" key="2">
    <source>
        <dbReference type="EMBL" id="KIX05648.1"/>
    </source>
</evidence>
<name>A0A0D2H5F7_9EURO</name>
<dbReference type="GeneID" id="25291691"/>
<sequence length="399" mass="45572">MVSRTELVPSLVRGASNRPEAAADDIPNSLSDIPVENRRPAQMGLIARLEHNPEEVDSYAMDWVNFSWDSSLQQGSLTNSASTSLSTRQPIFLQNDFPGIPTTSSRSRPLIRRRPGTAAAEQGARLVLHIIRAFPEMMQRRQTFPPFIHQHWHTPTLPEKLATCMSISQLFVSRTHETKPFLWRSIDHEEQRFRDELENYSKHETLAAMQALVIYTIIAIVDQDGEIPPRYGRLTRTFKMMTIRFIRLLGAAPFSEAEWANPSLQWEDWVFAESRRRLGCLWFIISRIVCPDADLLCPTLKACRNKPLCTAKAMWEARSREEWETARAFFDAGLLYTDVWNFGALIDAHYNRDPLNTMRLDAWEAGTDKMGVLLSIAISLFDNDMEESQTDLSPAGCSR</sequence>
<dbReference type="HOGENOM" id="CLU_691067_0_0_1"/>
<dbReference type="OrthoDB" id="5423818at2759"/>
<dbReference type="Proteomes" id="UP000053617">
    <property type="component" value="Unassembled WGS sequence"/>
</dbReference>
<gene>
    <name evidence="2" type="ORF">Z518_03620</name>
</gene>
<feature type="region of interest" description="Disordered" evidence="1">
    <location>
        <begin position="1"/>
        <end position="34"/>
    </location>
</feature>
<evidence type="ECO:0008006" key="4">
    <source>
        <dbReference type="Google" id="ProtNLM"/>
    </source>
</evidence>
<dbReference type="AlphaFoldDB" id="A0A0D2H5F7"/>
<reference evidence="2 3" key="1">
    <citation type="submission" date="2015-01" db="EMBL/GenBank/DDBJ databases">
        <title>The Genome Sequence of Rhinocladiella mackenzie CBS 650.93.</title>
        <authorList>
            <consortium name="The Broad Institute Genomics Platform"/>
            <person name="Cuomo C."/>
            <person name="de Hoog S."/>
            <person name="Gorbushina A."/>
            <person name="Stielow B."/>
            <person name="Teixiera M."/>
            <person name="Abouelleil A."/>
            <person name="Chapman S.B."/>
            <person name="Priest M."/>
            <person name="Young S.K."/>
            <person name="Wortman J."/>
            <person name="Nusbaum C."/>
            <person name="Birren B."/>
        </authorList>
    </citation>
    <scope>NUCLEOTIDE SEQUENCE [LARGE SCALE GENOMIC DNA]</scope>
    <source>
        <strain evidence="2 3">CBS 650.93</strain>
    </source>
</reference>
<protein>
    <recommendedName>
        <fullName evidence="4">Transcription factor domain-containing protein</fullName>
    </recommendedName>
</protein>
<dbReference type="VEuPathDB" id="FungiDB:Z518_03620"/>
<evidence type="ECO:0000313" key="3">
    <source>
        <dbReference type="Proteomes" id="UP000053617"/>
    </source>
</evidence>